<evidence type="ECO:0000256" key="4">
    <source>
        <dbReference type="ARBA" id="ARBA00022475"/>
    </source>
</evidence>
<evidence type="ECO:0000256" key="3">
    <source>
        <dbReference type="ARBA" id="ARBA00022448"/>
    </source>
</evidence>
<evidence type="ECO:0000313" key="10">
    <source>
        <dbReference type="Proteomes" id="UP001333710"/>
    </source>
</evidence>
<reference evidence="9" key="1">
    <citation type="submission" date="2023-01" db="EMBL/GenBank/DDBJ databases">
        <title>Complete genome sequence of Planctobacterium marinum strain Dej080120_11.</title>
        <authorList>
            <person name="Ueki S."/>
            <person name="Maruyama F."/>
        </authorList>
    </citation>
    <scope>NUCLEOTIDE SEQUENCE</scope>
    <source>
        <strain evidence="9">Dej080120_11</strain>
    </source>
</reference>
<sequence>MEYNDPLNAQQPAASTKLQTFGQGAMVSLPLVLAALPFAIVYGALGEALNMSFWTVIAISMFVFAGASQFIALNLMAIGAQHPIIIFTVFLVNLRHTLYAMTLMPYFKSCNFWQKMTLGFSLTDETFAVVVNQTTKNTTHIGWFYAGSALLMYLNWIVWSAVGFAVGAQFPQLQHYGLDVAMVVAFTGIVVASLKTTSHWLCMIAAGISAVFTIDWPYQTGLLFSTFFAISVGVISSRFQKGDDEILNEVSIND</sequence>
<dbReference type="PANTHER" id="PTHR34979">
    <property type="entry name" value="INNER MEMBRANE PROTEIN YGAZ"/>
    <property type="match status" value="1"/>
</dbReference>
<feature type="transmembrane region" description="Helical" evidence="8">
    <location>
        <begin position="199"/>
        <end position="216"/>
    </location>
</feature>
<evidence type="ECO:0000256" key="6">
    <source>
        <dbReference type="ARBA" id="ARBA00022989"/>
    </source>
</evidence>
<protein>
    <submittedName>
        <fullName evidence="9">Branched-chain amino acid permease</fullName>
    </submittedName>
</protein>
<evidence type="ECO:0000256" key="2">
    <source>
        <dbReference type="ARBA" id="ARBA00010735"/>
    </source>
</evidence>
<dbReference type="Proteomes" id="UP001333710">
    <property type="component" value="Chromosome"/>
</dbReference>
<dbReference type="KEGG" id="pmaw:MACH26_16440"/>
<evidence type="ECO:0000313" key="9">
    <source>
        <dbReference type="EMBL" id="BDX06123.1"/>
    </source>
</evidence>
<name>A0AA48KQ43_9ALTE</name>
<dbReference type="Pfam" id="PF03591">
    <property type="entry name" value="AzlC"/>
    <property type="match status" value="1"/>
</dbReference>
<keyword evidence="3" id="KW-0813">Transport</keyword>
<dbReference type="GO" id="GO:1903785">
    <property type="term" value="P:L-valine transmembrane transport"/>
    <property type="evidence" value="ECO:0007669"/>
    <property type="project" value="TreeGrafter"/>
</dbReference>
<feature type="transmembrane region" description="Helical" evidence="8">
    <location>
        <begin position="52"/>
        <end position="78"/>
    </location>
</feature>
<comment type="similarity">
    <text evidence="2">Belongs to the AzlC family.</text>
</comment>
<evidence type="ECO:0000256" key="5">
    <source>
        <dbReference type="ARBA" id="ARBA00022692"/>
    </source>
</evidence>
<feature type="transmembrane region" description="Helical" evidence="8">
    <location>
        <begin position="143"/>
        <end position="167"/>
    </location>
</feature>
<dbReference type="GO" id="GO:0005886">
    <property type="term" value="C:plasma membrane"/>
    <property type="evidence" value="ECO:0007669"/>
    <property type="project" value="UniProtKB-SubCell"/>
</dbReference>
<keyword evidence="5 8" id="KW-0812">Transmembrane</keyword>
<evidence type="ECO:0000256" key="8">
    <source>
        <dbReference type="SAM" id="Phobius"/>
    </source>
</evidence>
<organism evidence="9 10">
    <name type="scientific">Planctobacterium marinum</name>
    <dbReference type="NCBI Taxonomy" id="1631968"/>
    <lineage>
        <taxon>Bacteria</taxon>
        <taxon>Pseudomonadati</taxon>
        <taxon>Pseudomonadota</taxon>
        <taxon>Gammaproteobacteria</taxon>
        <taxon>Alteromonadales</taxon>
        <taxon>Alteromonadaceae</taxon>
        <taxon>Planctobacterium</taxon>
    </lineage>
</organism>
<accession>A0AA48KQ43</accession>
<keyword evidence="6 8" id="KW-1133">Transmembrane helix</keyword>
<feature type="transmembrane region" description="Helical" evidence="8">
    <location>
        <begin position="173"/>
        <end position="192"/>
    </location>
</feature>
<keyword evidence="7 8" id="KW-0472">Membrane</keyword>
<keyword evidence="10" id="KW-1185">Reference proteome</keyword>
<dbReference type="RefSeq" id="WP_338292159.1">
    <property type="nucleotide sequence ID" value="NZ_AP027272.1"/>
</dbReference>
<comment type="subcellular location">
    <subcellularLocation>
        <location evidence="1">Cell membrane</location>
        <topology evidence="1">Multi-pass membrane protein</topology>
    </subcellularLocation>
</comment>
<dbReference type="InterPro" id="IPR011606">
    <property type="entry name" value="Brnchd-chn_aa_trnsp_permease"/>
</dbReference>
<gene>
    <name evidence="9" type="ORF">MACH26_16440</name>
</gene>
<dbReference type="EMBL" id="AP027272">
    <property type="protein sequence ID" value="BDX06123.1"/>
    <property type="molecule type" value="Genomic_DNA"/>
</dbReference>
<dbReference type="AlphaFoldDB" id="A0AA48KQ43"/>
<keyword evidence="4" id="KW-1003">Cell membrane</keyword>
<proteinExistence type="inferred from homology"/>
<feature type="transmembrane region" description="Helical" evidence="8">
    <location>
        <begin position="84"/>
        <end position="107"/>
    </location>
</feature>
<feature type="transmembrane region" description="Helical" evidence="8">
    <location>
        <begin position="25"/>
        <end position="45"/>
    </location>
</feature>
<dbReference type="PANTHER" id="PTHR34979:SF1">
    <property type="entry name" value="INNER MEMBRANE PROTEIN YGAZ"/>
    <property type="match status" value="1"/>
</dbReference>
<evidence type="ECO:0000256" key="7">
    <source>
        <dbReference type="ARBA" id="ARBA00023136"/>
    </source>
</evidence>
<evidence type="ECO:0000256" key="1">
    <source>
        <dbReference type="ARBA" id="ARBA00004651"/>
    </source>
</evidence>